<accession>R4JDX7</accession>
<keyword evidence="2" id="KW-1185">Reference proteome</keyword>
<sequence>MDVEMTRVKNKVLLYLGERFDKVVFNEYRTQIIQNNDDDLSQLYEDAYRYLGWTDKSMIDNMLFFECNDAIPVIFFPNTHYCLVWDDTKDKWLGLLIESSQDWGLMINENRVNN</sequence>
<dbReference type="Proteomes" id="UP000258501">
    <property type="component" value="Segment"/>
</dbReference>
<evidence type="ECO:0000313" key="2">
    <source>
        <dbReference type="Proteomes" id="UP000258501"/>
    </source>
</evidence>
<organism evidence="1 2">
    <name type="scientific">Bacillus phage SIOphi</name>
    <dbReference type="NCBI Taxonomy" id="1285382"/>
    <lineage>
        <taxon>Viruses</taxon>
        <taxon>Duplodnaviria</taxon>
        <taxon>Heunggongvirae</taxon>
        <taxon>Uroviricota</taxon>
        <taxon>Caudoviricetes</taxon>
        <taxon>Herelleviridae</taxon>
        <taxon>Bastillevirinae</taxon>
        <taxon>Siophivirus</taxon>
        <taxon>Siophivirus SIOphi</taxon>
    </lineage>
</organism>
<proteinExistence type="predicted"/>
<name>R4JDX7_9CAUD</name>
<gene>
    <name evidence="1" type="ORF">SIOphi_00870</name>
</gene>
<reference evidence="1 2" key="1">
    <citation type="submission" date="2013-02" db="EMBL/GenBank/DDBJ databases">
        <authorList>
            <person name="Lukaszewicz M."/>
            <person name="Biegalska A."/>
            <person name="Krasowska A."/>
        </authorList>
    </citation>
    <scope>NUCLEOTIDE SEQUENCE [LARGE SCALE GENOMIC DNA]</scope>
</reference>
<dbReference type="EMBL" id="KC699836">
    <property type="protein sequence ID" value="AGK86982.1"/>
    <property type="molecule type" value="Genomic_DNA"/>
</dbReference>
<evidence type="ECO:0000313" key="1">
    <source>
        <dbReference type="EMBL" id="AGK86982.1"/>
    </source>
</evidence>
<protein>
    <submittedName>
        <fullName evidence="1">Uncharacterized protein</fullName>
    </submittedName>
</protein>